<feature type="region of interest" description="Disordered" evidence="1">
    <location>
        <begin position="625"/>
        <end position="649"/>
    </location>
</feature>
<sequence>MAEDFGKSVEDGLKLSKRLYFGKDRAVVPPKQPVFMEKSAASVYLPTAPMVYAVVSDPGIVDNPDMPSYQPHVHGRCDPPALIPLQMNRIELHADTFLDTAFVRVTGSWRVHCVMGSKACDCKLAIPLGEQGSILGVEVEVSRKVYTTELIAVDDDKKDLDKETRHENGGFLTPYIFTLAIPKVDGGTNISITMNWMQKLLYHDGEFSLLVPFNFPDYVTPPVKKLPKKEKILVNVNCGTGSEILCKKTSYPFKEVRREAGRLGLVYEAEVLTWTHNDLALSYDVSSGHIFGGVLLQSPPMHDVDQREMFCVYLFPGGQQSKKVFRKEMVFVVDISGSMEGKPLEDTKNELSAALLKLDPKDSFNIIAFNGETYTFSSSMQLASEQAVDRAVQWMDANFIAGGGTDILVPLNKAIGMVSGTHGSIPMIFLVTDGAVKDERHICDVVKNHQTREEAMSPRTFCNHHFLRTLAMISGGQYNAAYDIDSIESQMQKWLSGASSIVLGNISIDAFDDLEEVEVYPSLIPDLSSEIPWIISGRYKGNFNDTPKVKGVLGDLSNFVIDLKIQEAKDTPLNQISAKQQIDLLTAQSWLSQNKQLEKKVSSISIETGIASEYTLMTLLETEGGNQATESSGSHKSKHKSDSSKVGVQGQRRRILLQNLGVGFGNLTATADNIPPGVEQPKLPEAAEIIIKAASNCCGKMFSHCCCMCCIQCCNRMNDQCATVLAQLCTALACFGCVECCTSLCCGDSQGN</sequence>
<evidence type="ECO:0000313" key="3">
    <source>
        <dbReference type="EMBL" id="KAJ4834720.1"/>
    </source>
</evidence>
<keyword evidence="4" id="KW-1185">Reference proteome</keyword>
<evidence type="ECO:0000313" key="4">
    <source>
        <dbReference type="Proteomes" id="UP001141552"/>
    </source>
</evidence>
<dbReference type="EMBL" id="JAKUCV010004633">
    <property type="protein sequence ID" value="KAJ4834720.1"/>
    <property type="molecule type" value="Genomic_DNA"/>
</dbReference>
<dbReference type="SMART" id="SM00327">
    <property type="entry name" value="VWA"/>
    <property type="match status" value="1"/>
</dbReference>
<evidence type="ECO:0000256" key="1">
    <source>
        <dbReference type="SAM" id="MobiDB-lite"/>
    </source>
</evidence>
<comment type="caution">
    <text evidence="3">The sequence shown here is derived from an EMBL/GenBank/DDBJ whole genome shotgun (WGS) entry which is preliminary data.</text>
</comment>
<reference evidence="3" key="2">
    <citation type="journal article" date="2023" name="Plants (Basel)">
        <title>Annotation of the Turnera subulata (Passifloraceae) Draft Genome Reveals the S-Locus Evolved after the Divergence of Turneroideae from Passifloroideae in a Stepwise Manner.</title>
        <authorList>
            <person name="Henning P.M."/>
            <person name="Roalson E.H."/>
            <person name="Mir W."/>
            <person name="McCubbin A.G."/>
            <person name="Shore J.S."/>
        </authorList>
    </citation>
    <scope>NUCLEOTIDE SEQUENCE</scope>
    <source>
        <strain evidence="3">F60SS</strain>
    </source>
</reference>
<evidence type="ECO:0000259" key="2">
    <source>
        <dbReference type="PROSITE" id="PS50234"/>
    </source>
</evidence>
<dbReference type="OrthoDB" id="1729737at2759"/>
<dbReference type="Gene3D" id="3.40.50.410">
    <property type="entry name" value="von Willebrand factor, type A domain"/>
    <property type="match status" value="1"/>
</dbReference>
<accession>A0A9Q0JBH3</accession>
<feature type="domain" description="VWFA" evidence="2">
    <location>
        <begin position="328"/>
        <end position="523"/>
    </location>
</feature>
<reference evidence="3" key="1">
    <citation type="submission" date="2022-02" db="EMBL/GenBank/DDBJ databases">
        <authorList>
            <person name="Henning P.M."/>
            <person name="McCubbin A.G."/>
            <person name="Shore J.S."/>
        </authorList>
    </citation>
    <scope>NUCLEOTIDE SEQUENCE</scope>
    <source>
        <strain evidence="3">F60SS</strain>
        <tissue evidence="3">Leaves</tissue>
    </source>
</reference>
<dbReference type="PROSITE" id="PS50234">
    <property type="entry name" value="VWFA"/>
    <property type="match status" value="1"/>
</dbReference>
<gene>
    <name evidence="3" type="ORF">Tsubulata_007676</name>
</gene>
<organism evidence="3 4">
    <name type="scientific">Turnera subulata</name>
    <dbReference type="NCBI Taxonomy" id="218843"/>
    <lineage>
        <taxon>Eukaryota</taxon>
        <taxon>Viridiplantae</taxon>
        <taxon>Streptophyta</taxon>
        <taxon>Embryophyta</taxon>
        <taxon>Tracheophyta</taxon>
        <taxon>Spermatophyta</taxon>
        <taxon>Magnoliopsida</taxon>
        <taxon>eudicotyledons</taxon>
        <taxon>Gunneridae</taxon>
        <taxon>Pentapetalae</taxon>
        <taxon>rosids</taxon>
        <taxon>fabids</taxon>
        <taxon>Malpighiales</taxon>
        <taxon>Passifloraceae</taxon>
        <taxon>Turnera</taxon>
    </lineage>
</organism>
<dbReference type="InterPro" id="IPR002035">
    <property type="entry name" value="VWF_A"/>
</dbReference>
<name>A0A9Q0JBH3_9ROSI</name>
<dbReference type="PANTHER" id="PTHR46503">
    <property type="entry name" value="INTER-ALPHA-TRYPSIN INHIBITOR HEAVY CHAIN-LIKE PROTEIN"/>
    <property type="match status" value="1"/>
</dbReference>
<dbReference type="Pfam" id="PF13768">
    <property type="entry name" value="VWA_3"/>
    <property type="match status" value="1"/>
</dbReference>
<dbReference type="PANTHER" id="PTHR46503:SF1">
    <property type="entry name" value="INTER-ALPHA-TRYPSIN INHIBITOR HEAVY CHAIN-LIKE PROTEIN"/>
    <property type="match status" value="1"/>
</dbReference>
<dbReference type="Proteomes" id="UP001141552">
    <property type="component" value="Unassembled WGS sequence"/>
</dbReference>
<protein>
    <recommendedName>
        <fullName evidence="2">VWFA domain-containing protein</fullName>
    </recommendedName>
</protein>
<proteinExistence type="predicted"/>
<dbReference type="SUPFAM" id="SSF53300">
    <property type="entry name" value="vWA-like"/>
    <property type="match status" value="1"/>
</dbReference>
<dbReference type="AlphaFoldDB" id="A0A9Q0JBH3"/>
<dbReference type="InterPro" id="IPR036465">
    <property type="entry name" value="vWFA_dom_sf"/>
</dbReference>